<dbReference type="InterPro" id="IPR022645">
    <property type="entry name" value="SecD/SecF_bac"/>
</dbReference>
<protein>
    <recommendedName>
        <fullName evidence="9">Protein translocase subunit SecD</fullName>
    </recommendedName>
</protein>
<dbReference type="Gene3D" id="3.30.70.3400">
    <property type="match status" value="2"/>
</dbReference>
<dbReference type="Proteomes" id="UP001056291">
    <property type="component" value="Chromosome"/>
</dbReference>
<keyword evidence="7 9" id="KW-0811">Translocation</keyword>
<comment type="subunit">
    <text evidence="9">Forms a complex with SecF. Part of the essential Sec protein translocation apparatus which comprises SecA, SecYEG and auxiliary proteins SecDF-YajC and YidC.</text>
</comment>
<accession>A0ABY4VYV8</accession>
<keyword evidence="3 9" id="KW-1003">Cell membrane</keyword>
<dbReference type="Pfam" id="PF22599">
    <property type="entry name" value="SecDF_P1_head"/>
    <property type="match status" value="1"/>
</dbReference>
<name>A0ABY4VYV8_9PROT</name>
<evidence type="ECO:0000259" key="10">
    <source>
        <dbReference type="Pfam" id="PF02355"/>
    </source>
</evidence>
<feature type="transmembrane region" description="Helical" evidence="9">
    <location>
        <begin position="489"/>
        <end position="513"/>
    </location>
</feature>
<dbReference type="Gene3D" id="1.20.1640.10">
    <property type="entry name" value="Multidrug efflux transporter AcrB transmembrane domain"/>
    <property type="match status" value="1"/>
</dbReference>
<feature type="transmembrane region" description="Helical" evidence="9">
    <location>
        <begin position="395"/>
        <end position="413"/>
    </location>
</feature>
<dbReference type="InterPro" id="IPR022813">
    <property type="entry name" value="SecD/SecF_arch_bac"/>
</dbReference>
<keyword evidence="4 9" id="KW-0812">Transmembrane</keyword>
<dbReference type="InterPro" id="IPR048631">
    <property type="entry name" value="SecD_1st"/>
</dbReference>
<keyword evidence="14" id="KW-1185">Reference proteome</keyword>
<dbReference type="PRINTS" id="PR01755">
    <property type="entry name" value="SECFTRNLCASE"/>
</dbReference>
<reference evidence="13" key="1">
    <citation type="submission" date="2022-06" db="EMBL/GenBank/DDBJ databases">
        <title>Sneathiella actinostolidae sp. nov., isolated from a sea anemonein the Western Pacific Ocean.</title>
        <authorList>
            <person name="Wei M.J."/>
        </authorList>
    </citation>
    <scope>NUCLEOTIDE SEQUENCE</scope>
    <source>
        <strain evidence="13">PHK-P5</strain>
    </source>
</reference>
<evidence type="ECO:0000313" key="13">
    <source>
        <dbReference type="EMBL" id="USG59872.1"/>
    </source>
</evidence>
<dbReference type="Pfam" id="PF21760">
    <property type="entry name" value="SecD_1st"/>
    <property type="match status" value="1"/>
</dbReference>
<feature type="domain" description="Protein translocase subunit SecDF P1" evidence="11">
    <location>
        <begin position="159"/>
        <end position="217"/>
    </location>
</feature>
<evidence type="ECO:0000256" key="9">
    <source>
        <dbReference type="HAMAP-Rule" id="MF_01463"/>
    </source>
</evidence>
<organism evidence="13 14">
    <name type="scientific">Sneathiella marina</name>
    <dbReference type="NCBI Taxonomy" id="2950108"/>
    <lineage>
        <taxon>Bacteria</taxon>
        <taxon>Pseudomonadati</taxon>
        <taxon>Pseudomonadota</taxon>
        <taxon>Alphaproteobacteria</taxon>
        <taxon>Sneathiellales</taxon>
        <taxon>Sneathiellaceae</taxon>
        <taxon>Sneathiella</taxon>
    </lineage>
</organism>
<dbReference type="PANTHER" id="PTHR30081:SF1">
    <property type="entry name" value="PROTEIN TRANSLOCASE SUBUNIT SECD"/>
    <property type="match status" value="1"/>
</dbReference>
<comment type="subcellular location">
    <subcellularLocation>
        <location evidence="1 9">Cell membrane</location>
        <topology evidence="1 9">Multi-pass membrane protein</topology>
    </subcellularLocation>
</comment>
<evidence type="ECO:0000256" key="6">
    <source>
        <dbReference type="ARBA" id="ARBA00022989"/>
    </source>
</evidence>
<evidence type="ECO:0000259" key="11">
    <source>
        <dbReference type="Pfam" id="PF21760"/>
    </source>
</evidence>
<evidence type="ECO:0000259" key="12">
    <source>
        <dbReference type="Pfam" id="PF22599"/>
    </source>
</evidence>
<dbReference type="RefSeq" id="WP_251932642.1">
    <property type="nucleotide sequence ID" value="NZ_CP098747.1"/>
</dbReference>
<proteinExistence type="inferred from homology"/>
<feature type="domain" description="Protein export membrane protein SecD/SecF C-terminal" evidence="10">
    <location>
        <begin position="348"/>
        <end position="517"/>
    </location>
</feature>
<evidence type="ECO:0000256" key="8">
    <source>
        <dbReference type="ARBA" id="ARBA00023136"/>
    </source>
</evidence>
<dbReference type="Pfam" id="PF02355">
    <property type="entry name" value="SecD_SecF_C"/>
    <property type="match status" value="1"/>
</dbReference>
<evidence type="ECO:0000256" key="7">
    <source>
        <dbReference type="ARBA" id="ARBA00023010"/>
    </source>
</evidence>
<dbReference type="EMBL" id="CP098747">
    <property type="protein sequence ID" value="USG59872.1"/>
    <property type="molecule type" value="Genomic_DNA"/>
</dbReference>
<dbReference type="InterPro" id="IPR022646">
    <property type="entry name" value="SecD/SecF_CS"/>
</dbReference>
<feature type="transmembrane region" description="Helical" evidence="9">
    <location>
        <begin position="7"/>
        <end position="24"/>
    </location>
</feature>
<dbReference type="PANTHER" id="PTHR30081">
    <property type="entry name" value="PROTEIN-EXPORT MEMBRANE PROTEIN SEC"/>
    <property type="match status" value="1"/>
</dbReference>
<evidence type="ECO:0000256" key="5">
    <source>
        <dbReference type="ARBA" id="ARBA00022927"/>
    </source>
</evidence>
<feature type="transmembrane region" description="Helical" evidence="9">
    <location>
        <begin position="458"/>
        <end position="483"/>
    </location>
</feature>
<keyword evidence="8 9" id="KW-0472">Membrane</keyword>
<dbReference type="NCBIfam" id="TIGR01129">
    <property type="entry name" value="secD"/>
    <property type="match status" value="1"/>
</dbReference>
<keyword evidence="5 9" id="KW-0653">Protein transport</keyword>
<evidence type="ECO:0000256" key="1">
    <source>
        <dbReference type="ARBA" id="ARBA00004651"/>
    </source>
</evidence>
<dbReference type="InterPro" id="IPR048634">
    <property type="entry name" value="SecD_SecF_C"/>
</dbReference>
<dbReference type="NCBIfam" id="TIGR00916">
    <property type="entry name" value="2A0604s01"/>
    <property type="match status" value="1"/>
</dbReference>
<dbReference type="Gene3D" id="3.30.1360.200">
    <property type="match status" value="1"/>
</dbReference>
<feature type="transmembrane region" description="Helical" evidence="9">
    <location>
        <begin position="419"/>
        <end position="437"/>
    </location>
</feature>
<feature type="transmembrane region" description="Helical" evidence="9">
    <location>
        <begin position="368"/>
        <end position="388"/>
    </location>
</feature>
<feature type="domain" description="SecDF P1 head subdomain" evidence="12">
    <location>
        <begin position="239"/>
        <end position="344"/>
    </location>
</feature>
<dbReference type="Pfam" id="PF07549">
    <property type="entry name" value="Sec_GG"/>
    <property type="match status" value="1"/>
</dbReference>
<comment type="similarity">
    <text evidence="9">Belongs to the SecD/SecF family. SecD subfamily.</text>
</comment>
<evidence type="ECO:0000256" key="3">
    <source>
        <dbReference type="ARBA" id="ARBA00022475"/>
    </source>
</evidence>
<evidence type="ECO:0000313" key="14">
    <source>
        <dbReference type="Proteomes" id="UP001056291"/>
    </source>
</evidence>
<keyword evidence="2 9" id="KW-0813">Transport</keyword>
<dbReference type="InterPro" id="IPR005791">
    <property type="entry name" value="SecD"/>
</dbReference>
<keyword evidence="6 9" id="KW-1133">Transmembrane helix</keyword>
<sequence>MLKFPTWKIIVVAFVCAFGILYTLPNFVSKSALENLPDWVPSKQVNLGLDLQGGSHLLLQVDADVVTAKMMDSLVDAVRDSLREQGDNVGYKNLKHENNVVSFVLRDMADEDKARERLSVLSNIMPNGQRDNVLSIDDDGTATLTPSDQSITQRISSAVDQSIEIVRRRVDETGVNEPAIQRQGPDRVLVQLPGVDDPDRIKRLLGETAQLTFHLVDVSATNVSGGRVPPGSKRLRSVEEGDPSYIVKNRVMVSGENLEDAQATFQNGQPVVSIRFDGLGAKQFGRATSDNVGRPFAIVLDNEVVSAPRINEPILGGSAVISGGFNVQGAQDLALLLRAGALPAPLTILEERSVGPDLGADSIAAGKVAGIIGIVAVAFFMIATYGLFGLVANAALAMNMFLIMAVLSILGATLTLPGIAGIVLTIGMAVDANVLIFERIREELRTGKTPFNAVESGFNRAFTTIIDANVTTGIAATILFVMGSGPVKGFAVTLLIGIISSMFTAIMLSRMLISFWMQRKRPKTLEI</sequence>
<dbReference type="SUPFAM" id="SSF82866">
    <property type="entry name" value="Multidrug efflux transporter AcrB transmembrane domain"/>
    <property type="match status" value="1"/>
</dbReference>
<dbReference type="InterPro" id="IPR054384">
    <property type="entry name" value="SecDF_P1_head"/>
</dbReference>
<evidence type="ECO:0000256" key="2">
    <source>
        <dbReference type="ARBA" id="ARBA00022448"/>
    </source>
</evidence>
<dbReference type="HAMAP" id="MF_01463_B">
    <property type="entry name" value="SecD_B"/>
    <property type="match status" value="1"/>
</dbReference>
<comment type="function">
    <text evidence="9">Part of the Sec protein translocase complex. Interacts with the SecYEG preprotein conducting channel. SecDF uses the proton motive force (PMF) to complete protein translocation after the ATP-dependent function of SecA.</text>
</comment>
<dbReference type="InterPro" id="IPR055344">
    <property type="entry name" value="SecD_SecF_C_bact"/>
</dbReference>
<evidence type="ECO:0000256" key="4">
    <source>
        <dbReference type="ARBA" id="ARBA00022692"/>
    </source>
</evidence>
<gene>
    <name evidence="9 13" type="primary">secD</name>
    <name evidence="13" type="ORF">NBZ79_11860</name>
</gene>